<comment type="caution">
    <text evidence="3">The sequence shown here is derived from an EMBL/GenBank/DDBJ whole genome shotgun (WGS) entry which is preliminary data.</text>
</comment>
<dbReference type="AlphaFoldDB" id="A0AAD9UHN1"/>
<evidence type="ECO:0000256" key="2">
    <source>
        <dbReference type="SAM" id="Phobius"/>
    </source>
</evidence>
<keyword evidence="2" id="KW-1133">Transmembrane helix</keyword>
<reference evidence="3" key="1">
    <citation type="journal article" date="2023" name="Mol. Biol. Evol.">
        <title>Third-Generation Sequencing Reveals the Adaptive Role of the Epigenome in Three Deep-Sea Polychaetes.</title>
        <authorList>
            <person name="Perez M."/>
            <person name="Aroh O."/>
            <person name="Sun Y."/>
            <person name="Lan Y."/>
            <person name="Juniper S.K."/>
            <person name="Young C.R."/>
            <person name="Angers B."/>
            <person name="Qian P.Y."/>
        </authorList>
    </citation>
    <scope>NUCLEOTIDE SEQUENCE</scope>
    <source>
        <strain evidence="3">R07B-5</strain>
    </source>
</reference>
<accession>A0AAD9UHN1</accession>
<name>A0AAD9UHN1_RIDPI</name>
<proteinExistence type="predicted"/>
<evidence type="ECO:0000313" key="4">
    <source>
        <dbReference type="Proteomes" id="UP001209878"/>
    </source>
</evidence>
<dbReference type="EMBL" id="JAODUO010000102">
    <property type="protein sequence ID" value="KAK2189567.1"/>
    <property type="molecule type" value="Genomic_DNA"/>
</dbReference>
<dbReference type="Proteomes" id="UP001209878">
    <property type="component" value="Unassembled WGS sequence"/>
</dbReference>
<evidence type="ECO:0000256" key="1">
    <source>
        <dbReference type="SAM" id="MobiDB-lite"/>
    </source>
</evidence>
<gene>
    <name evidence="3" type="ORF">NP493_102g01054</name>
</gene>
<keyword evidence="2" id="KW-0812">Transmembrane</keyword>
<organism evidence="3 4">
    <name type="scientific">Ridgeia piscesae</name>
    <name type="common">Tubeworm</name>
    <dbReference type="NCBI Taxonomy" id="27915"/>
    <lineage>
        <taxon>Eukaryota</taxon>
        <taxon>Metazoa</taxon>
        <taxon>Spiralia</taxon>
        <taxon>Lophotrochozoa</taxon>
        <taxon>Annelida</taxon>
        <taxon>Polychaeta</taxon>
        <taxon>Sedentaria</taxon>
        <taxon>Canalipalpata</taxon>
        <taxon>Sabellida</taxon>
        <taxon>Siboglinidae</taxon>
        <taxon>Ridgeia</taxon>
    </lineage>
</organism>
<evidence type="ECO:0000313" key="3">
    <source>
        <dbReference type="EMBL" id="KAK2189567.1"/>
    </source>
</evidence>
<feature type="compositionally biased region" description="Polar residues" evidence="1">
    <location>
        <begin position="58"/>
        <end position="71"/>
    </location>
</feature>
<protein>
    <submittedName>
        <fullName evidence="3">Uncharacterized protein</fullName>
    </submittedName>
</protein>
<keyword evidence="2" id="KW-0472">Membrane</keyword>
<feature type="region of interest" description="Disordered" evidence="1">
    <location>
        <begin position="53"/>
        <end position="78"/>
    </location>
</feature>
<keyword evidence="4" id="KW-1185">Reference proteome</keyword>
<feature type="transmembrane region" description="Helical" evidence="2">
    <location>
        <begin position="12"/>
        <end position="39"/>
    </location>
</feature>
<sequence length="78" mass="8318">MSTQIVQFSFGMSVFIVLLAIVVLILVAAASLAALALVIRCLGATRRFLTGEDDRPRTMTTAKGHTGQGQQAALLKEE</sequence>